<dbReference type="PANTHER" id="PTHR42643">
    <property type="entry name" value="IONOTROPIC RECEPTOR 20A-RELATED"/>
    <property type="match status" value="1"/>
</dbReference>
<keyword evidence="10" id="KW-1071">Ligand-gated ion channel</keyword>
<dbReference type="PANTHER" id="PTHR42643:SF24">
    <property type="entry name" value="IONOTROPIC RECEPTOR 60A"/>
    <property type="match status" value="1"/>
</dbReference>
<evidence type="ECO:0000256" key="7">
    <source>
        <dbReference type="ARBA" id="ARBA00023136"/>
    </source>
</evidence>
<evidence type="ECO:0000256" key="9">
    <source>
        <dbReference type="ARBA" id="ARBA00023180"/>
    </source>
</evidence>
<dbReference type="EMBL" id="JAHLQT010020459">
    <property type="protein sequence ID" value="KAG7168203.1"/>
    <property type="molecule type" value="Genomic_DNA"/>
</dbReference>
<dbReference type="SUPFAM" id="SSF53850">
    <property type="entry name" value="Periplasmic binding protein-like II"/>
    <property type="match status" value="1"/>
</dbReference>
<evidence type="ECO:0000256" key="8">
    <source>
        <dbReference type="ARBA" id="ARBA00023170"/>
    </source>
</evidence>
<keyword evidence="9" id="KW-0325">Glycoprotein</keyword>
<evidence type="ECO:0000256" key="5">
    <source>
        <dbReference type="ARBA" id="ARBA00022989"/>
    </source>
</evidence>
<evidence type="ECO:0000256" key="2">
    <source>
        <dbReference type="ARBA" id="ARBA00022448"/>
    </source>
</evidence>
<comment type="subcellular location">
    <subcellularLocation>
        <location evidence="1">Cell membrane</location>
        <topology evidence="1">Multi-pass membrane protein</topology>
    </subcellularLocation>
</comment>
<evidence type="ECO:0000313" key="13">
    <source>
        <dbReference type="EMBL" id="KAG7168203.1"/>
    </source>
</evidence>
<evidence type="ECO:0000256" key="1">
    <source>
        <dbReference type="ARBA" id="ARBA00004651"/>
    </source>
</evidence>
<dbReference type="Gene3D" id="3.40.190.10">
    <property type="entry name" value="Periplasmic binding protein-like II"/>
    <property type="match status" value="1"/>
</dbReference>
<gene>
    <name evidence="13" type="primary">Grik2-L12</name>
    <name evidence="13" type="ORF">Hamer_G016841</name>
</gene>
<keyword evidence="5" id="KW-1133">Transmembrane helix</keyword>
<proteinExistence type="predicted"/>
<reference evidence="13" key="1">
    <citation type="journal article" date="2021" name="Sci. Adv.">
        <title>The American lobster genome reveals insights on longevity, neural, and immune adaptations.</title>
        <authorList>
            <person name="Polinski J.M."/>
            <person name="Zimin A.V."/>
            <person name="Clark K.F."/>
            <person name="Kohn A.B."/>
            <person name="Sadowski N."/>
            <person name="Timp W."/>
            <person name="Ptitsyn A."/>
            <person name="Khanna P."/>
            <person name="Romanova D.Y."/>
            <person name="Williams P."/>
            <person name="Greenwood S.J."/>
            <person name="Moroz L.L."/>
            <person name="Walt D.R."/>
            <person name="Bodnar A.G."/>
        </authorList>
    </citation>
    <scope>NUCLEOTIDE SEQUENCE</scope>
    <source>
        <strain evidence="13">GMGI-L3</strain>
    </source>
</reference>
<dbReference type="SMART" id="SM00918">
    <property type="entry name" value="Lig_chan-Glu_bd"/>
    <property type="match status" value="1"/>
</dbReference>
<keyword evidence="7" id="KW-0472">Membrane</keyword>
<keyword evidence="14" id="KW-1185">Reference proteome</keyword>
<evidence type="ECO:0000259" key="12">
    <source>
        <dbReference type="SMART" id="SM00918"/>
    </source>
</evidence>
<keyword evidence="2" id="KW-0813">Transport</keyword>
<evidence type="ECO:0000256" key="11">
    <source>
        <dbReference type="ARBA" id="ARBA00023303"/>
    </source>
</evidence>
<keyword evidence="4" id="KW-0812">Transmembrane</keyword>
<dbReference type="GO" id="GO:0005886">
    <property type="term" value="C:plasma membrane"/>
    <property type="evidence" value="ECO:0007669"/>
    <property type="project" value="UniProtKB-SubCell"/>
</dbReference>
<dbReference type="InterPro" id="IPR052192">
    <property type="entry name" value="Insect_Ionotropic_Sensory_Rcpt"/>
</dbReference>
<keyword evidence="8 13" id="KW-0675">Receptor</keyword>
<sequence length="254" mass="28873">MVVDVGSFLTPPAAAHHDVRRPVADDTTMIRHLAEGDTKLTCRALLLDLTSASYTNVFMNFLDTFHLYLWPRTRVLGVGDKTQAREVLHHASLHNTVHALYLGVCVGGVWAYSRCLYCSEEEFEDMMGHQVRVVAKTLFPFMEFERDSDAPGTTVTPSDSLDVRMLDTVAKILNFTYEMRMAVDDQWGTQVDGNWTGMVGTLAEERADVSMMLFWSLARKQVIDFTRIYTSEPFIMITHKPRPQPQHLALVRPF</sequence>
<organism evidence="13 14">
    <name type="scientific">Homarus americanus</name>
    <name type="common">American lobster</name>
    <dbReference type="NCBI Taxonomy" id="6706"/>
    <lineage>
        <taxon>Eukaryota</taxon>
        <taxon>Metazoa</taxon>
        <taxon>Ecdysozoa</taxon>
        <taxon>Arthropoda</taxon>
        <taxon>Crustacea</taxon>
        <taxon>Multicrustacea</taxon>
        <taxon>Malacostraca</taxon>
        <taxon>Eumalacostraca</taxon>
        <taxon>Eucarida</taxon>
        <taxon>Decapoda</taxon>
        <taxon>Pleocyemata</taxon>
        <taxon>Astacidea</taxon>
        <taxon>Nephropoidea</taxon>
        <taxon>Nephropidae</taxon>
        <taxon>Homarus</taxon>
    </lineage>
</organism>
<evidence type="ECO:0000313" key="14">
    <source>
        <dbReference type="Proteomes" id="UP000747542"/>
    </source>
</evidence>
<dbReference type="AlphaFoldDB" id="A0A8J5MY46"/>
<dbReference type="InterPro" id="IPR019594">
    <property type="entry name" value="Glu/Gly-bd"/>
</dbReference>
<dbReference type="GO" id="GO:0015276">
    <property type="term" value="F:ligand-gated monoatomic ion channel activity"/>
    <property type="evidence" value="ECO:0007669"/>
    <property type="project" value="InterPro"/>
</dbReference>
<keyword evidence="3" id="KW-1003">Cell membrane</keyword>
<evidence type="ECO:0000256" key="6">
    <source>
        <dbReference type="ARBA" id="ARBA00023065"/>
    </source>
</evidence>
<dbReference type="Proteomes" id="UP000747542">
    <property type="component" value="Unassembled WGS sequence"/>
</dbReference>
<feature type="non-terminal residue" evidence="13">
    <location>
        <position position="254"/>
    </location>
</feature>
<keyword evidence="11" id="KW-0407">Ion channel</keyword>
<name>A0A8J5MY46_HOMAM</name>
<accession>A0A8J5MY46</accession>
<feature type="domain" description="Ionotropic glutamate receptor L-glutamate and glycine-binding" evidence="12">
    <location>
        <begin position="140"/>
        <end position="204"/>
    </location>
</feature>
<dbReference type="Pfam" id="PF10613">
    <property type="entry name" value="Lig_chan-Glu_bd"/>
    <property type="match status" value="1"/>
</dbReference>
<evidence type="ECO:0000256" key="4">
    <source>
        <dbReference type="ARBA" id="ARBA00022692"/>
    </source>
</evidence>
<comment type="caution">
    <text evidence="13">The sequence shown here is derived from an EMBL/GenBank/DDBJ whole genome shotgun (WGS) entry which is preliminary data.</text>
</comment>
<evidence type="ECO:0000256" key="10">
    <source>
        <dbReference type="ARBA" id="ARBA00023286"/>
    </source>
</evidence>
<keyword evidence="6" id="KW-0406">Ion transport</keyword>
<evidence type="ECO:0000256" key="3">
    <source>
        <dbReference type="ARBA" id="ARBA00022475"/>
    </source>
</evidence>
<protein>
    <submittedName>
        <fullName evidence="13">Glutamate receptor ionotropic, kainate 2-like 12</fullName>
    </submittedName>
</protein>